<feature type="domain" description="PA14" evidence="2">
    <location>
        <begin position="279"/>
        <end position="426"/>
    </location>
</feature>
<dbReference type="PANTHER" id="PTHR43737:SF1">
    <property type="entry name" value="DUF1501 DOMAIN-CONTAINING PROTEIN"/>
    <property type="match status" value="1"/>
</dbReference>
<dbReference type="SUPFAM" id="SSF56988">
    <property type="entry name" value="Anthrax protective antigen"/>
    <property type="match status" value="1"/>
</dbReference>
<organism evidence="3 4">
    <name type="scientific">Symbiodinium natans</name>
    <dbReference type="NCBI Taxonomy" id="878477"/>
    <lineage>
        <taxon>Eukaryota</taxon>
        <taxon>Sar</taxon>
        <taxon>Alveolata</taxon>
        <taxon>Dinophyceae</taxon>
        <taxon>Suessiales</taxon>
        <taxon>Symbiodiniaceae</taxon>
        <taxon>Symbiodinium</taxon>
    </lineage>
</organism>
<protein>
    <submittedName>
        <fullName evidence="3">PARC protein</fullName>
    </submittedName>
</protein>
<dbReference type="InterPro" id="IPR037524">
    <property type="entry name" value="PA14/GLEYA"/>
</dbReference>
<dbReference type="Gene3D" id="3.90.182.10">
    <property type="entry name" value="Toxin - Anthrax Protective Antigen,domain 1"/>
    <property type="match status" value="1"/>
</dbReference>
<proteinExistence type="predicted"/>
<evidence type="ECO:0000259" key="2">
    <source>
        <dbReference type="PROSITE" id="PS51820"/>
    </source>
</evidence>
<dbReference type="Pfam" id="PF07691">
    <property type="entry name" value="PA14"/>
    <property type="match status" value="1"/>
</dbReference>
<gene>
    <name evidence="3" type="primary">PARC</name>
    <name evidence="3" type="ORF">SNAT2548_LOCUS9186</name>
</gene>
<comment type="caution">
    <text evidence="3">The sequence shown here is derived from an EMBL/GenBank/DDBJ whole genome shotgun (WGS) entry which is preliminary data.</text>
</comment>
<evidence type="ECO:0000313" key="4">
    <source>
        <dbReference type="Proteomes" id="UP000604046"/>
    </source>
</evidence>
<dbReference type="InterPro" id="IPR011658">
    <property type="entry name" value="PA14_dom"/>
</dbReference>
<dbReference type="InterPro" id="IPR014917">
    <property type="entry name" value="DUF1800"/>
</dbReference>
<dbReference type="SMART" id="SM00758">
    <property type="entry name" value="PA14"/>
    <property type="match status" value="1"/>
</dbReference>
<dbReference type="Pfam" id="PF07394">
    <property type="entry name" value="DUF1501"/>
    <property type="match status" value="1"/>
</dbReference>
<dbReference type="OrthoDB" id="411021at2759"/>
<dbReference type="Proteomes" id="UP000604046">
    <property type="component" value="Unassembled WGS sequence"/>
</dbReference>
<dbReference type="EMBL" id="CAJNDS010000702">
    <property type="protein sequence ID" value="CAE7229056.1"/>
    <property type="molecule type" value="Genomic_DNA"/>
</dbReference>
<dbReference type="Pfam" id="PF08811">
    <property type="entry name" value="DUF1800"/>
    <property type="match status" value="2"/>
</dbReference>
<keyword evidence="4" id="KW-1185">Reference proteome</keyword>
<dbReference type="PANTHER" id="PTHR43737">
    <property type="entry name" value="BLL7424 PROTEIN"/>
    <property type="match status" value="1"/>
</dbReference>
<evidence type="ECO:0000256" key="1">
    <source>
        <dbReference type="SAM" id="MobiDB-lite"/>
    </source>
</evidence>
<reference evidence="3" key="1">
    <citation type="submission" date="2021-02" db="EMBL/GenBank/DDBJ databases">
        <authorList>
            <person name="Dougan E. K."/>
            <person name="Rhodes N."/>
            <person name="Thang M."/>
            <person name="Chan C."/>
        </authorList>
    </citation>
    <scope>NUCLEOTIDE SEQUENCE</scope>
</reference>
<name>A0A812KKB0_9DINO</name>
<sequence>MAAEEIFETYGVANVQANRTRAADARFLMRATFGPTRETLTELGQTSHADWVLEQMSLPMESLREYYRERVNPFYNAAVDSERDFKPYTPCTPGSRWRAYVFMLSDNRKQVQVAAGKIFVDGKFRSDIRTGLLGSRWSGLGNYTGYLCFLYEGVGQDVHLSTDKDCSWRIPKTNMPNPALYLLDRTMSLPVSLPFRDGLPDTVLLQTYAPSECPMDEALLSKVEGEELLIEVHGNTYAYHPRVQLHGNTPGSPAPGLCVPPSFLTEASCKAPAISPAQAAVPGLHAEVHVLSSSPSGFISETSSQPTFAFLDPQINHPSTGNAWIDQLPRDYFAIRWAATLTIQQAGEYEFFLESDDGSRLVLDGSEVVLNGGFHGMEEKSGKVNLTAGGHALLVEYYEGNGHAGIVARWQGPDSGNTKQIMPSAAFQTPPPSTSSCVSCGSPGEVSNDPALGHQLRFYTTRSHADQDLDNHFFDRFADELSKSTVWTAKALWAKDQLRQRMAWALSQIFVVSANGFGMDDRTELWLNYYDIFVRNAFGNFRDVLREITFNPLMGRYLTNTGSSSFDYNGRFPNENFAREIMQLFSVGLDLLHRNGTVMRDSNGDIMPTYDMDHIVNFAKVFTGFRERPFRPNIENEDDDNLIDPMIVDVSRHDVHPKPDLYGGFLGDVLPSCTEPGVRKFLAKGARYEFYPYQPMGQVLELSPGSEFYDVLCSRVDTSCVYPAVVVLKKTVACSGAECLADDASIVKIDGRFYTYIPAPCVNPYFEAVPHNETVSFFALKKGEYCTPGSLIGDQAACEQAIISVYGSHDGRPYTQAKTWYPKGCSYRGGRMYFNPDPVGRTKGGDYLPICYASIIVHENGKVSADGLEANSFTVPWVGGSPPNSPPFGINFLTIQSGAVFSEVPCKEDVKQQLFMGAFEPNVTCSVCGGDVEVFHHPGEGPGVTAKTIFKVDGKFYKNVMSTIHVANGPTFRNPPVFVNGHEAKTSGNANPLKHAVLAEVESLLDQLFMHENTAIFISKRLIQRFGVSNPSAAYVEAVQRAFRTGEYGGMLFSEKYGDLAATVAAILLHKDADMDGHQHKQFHGSLREPMLKLMHFMRSMEYQDVTRENVVLRELQDVLGQFPFQSPTVFNFYLADFNLPMPEPEPESTTAMPVSMPEPEPEPEQLVGPEFQIFTPPHFIGFLNGMSSLIKSGISSGCDSGSGFGIRPNAYDGLSWEEICPMGHLVSDLGDENTTIEELNVLLTGGRLTDTAKEVVRNAYQRAPRAQRVKRAQQAVVMTPEFNTFGAPLPKAAQRQEYLDSSAGSTKPYKATIFLFLAGGADTWNMLVPLGCDLYQEYVDVRTDLHLDPEDLIEIDVANQSCQKFGIHGSFPYLKQLYDEGDLAFMTNIGSLVEPLNKEQYRNNLKERCVGLFSHSDQQTAAQTLACQVVGNSPRGAGGRITDALVSAASPYAATSFSLAGSAIFAQGLVTNRQIVDERGNDRFHEFELWREAISNLTRQQHANVFSEQYAQVFLDSIKTTEELGRAIEDVELATAYSTSSSLEKQLSQVAKLIRVREVRKAERDFFFVQVGGWDMHSNLLNGLNSRFGEINRALEGFVAEMKAQNVWDNVVLASSSEFARTLDSNGGGSDHAWAGQHFIIGGKVKGGQMLNQFPSSLKEGAYNDLGRGRLIPAYPWETMLKPIAEWMGLETSSPEVLSKVFPNIGHFNSSIVQGKDYLFQP</sequence>
<dbReference type="PROSITE" id="PS51820">
    <property type="entry name" value="PA14"/>
    <property type="match status" value="1"/>
</dbReference>
<evidence type="ECO:0000313" key="3">
    <source>
        <dbReference type="EMBL" id="CAE7229056.1"/>
    </source>
</evidence>
<dbReference type="InterPro" id="IPR010869">
    <property type="entry name" value="DUF1501"/>
</dbReference>
<feature type="region of interest" description="Disordered" evidence="1">
    <location>
        <begin position="1144"/>
        <end position="1166"/>
    </location>
</feature>
<accession>A0A812KKB0</accession>